<dbReference type="Pfam" id="PF00175">
    <property type="entry name" value="NAD_binding_1"/>
    <property type="match status" value="1"/>
</dbReference>
<keyword evidence="16" id="KW-0223">Dioxygenase</keyword>
<evidence type="ECO:0000256" key="10">
    <source>
        <dbReference type="ARBA" id="ARBA00023014"/>
    </source>
</evidence>
<evidence type="ECO:0000256" key="5">
    <source>
        <dbReference type="ARBA" id="ARBA00022621"/>
    </source>
</evidence>
<evidence type="ECO:0000256" key="2">
    <source>
        <dbReference type="ARBA" id="ARBA00006401"/>
    </source>
</evidence>
<keyword evidence="5" id="KW-0561">Oxygen transport</keyword>
<evidence type="ECO:0000313" key="16">
    <source>
        <dbReference type="EMBL" id="TDP28635.1"/>
    </source>
</evidence>
<dbReference type="GO" id="GO:0046210">
    <property type="term" value="P:nitric oxide catabolic process"/>
    <property type="evidence" value="ECO:0007669"/>
    <property type="project" value="TreeGrafter"/>
</dbReference>
<dbReference type="Gene3D" id="2.40.30.10">
    <property type="entry name" value="Translation factors"/>
    <property type="match status" value="1"/>
</dbReference>
<comment type="catalytic activity">
    <reaction evidence="13">
        <text>2 nitric oxide + NADPH + 2 O2 = 2 nitrate + NADP(+) + H(+)</text>
        <dbReference type="Rhea" id="RHEA:19465"/>
        <dbReference type="ChEBI" id="CHEBI:15378"/>
        <dbReference type="ChEBI" id="CHEBI:15379"/>
        <dbReference type="ChEBI" id="CHEBI:16480"/>
        <dbReference type="ChEBI" id="CHEBI:17632"/>
        <dbReference type="ChEBI" id="CHEBI:57783"/>
        <dbReference type="ChEBI" id="CHEBI:58349"/>
        <dbReference type="EC" id="1.14.12.17"/>
    </reaction>
</comment>
<dbReference type="InterPro" id="IPR000971">
    <property type="entry name" value="Globin"/>
</dbReference>
<keyword evidence="5" id="KW-0813">Transport</keyword>
<evidence type="ECO:0000256" key="4">
    <source>
        <dbReference type="ARBA" id="ARBA00022617"/>
    </source>
</evidence>
<evidence type="ECO:0000256" key="12">
    <source>
        <dbReference type="ARBA" id="ARBA00048649"/>
    </source>
</evidence>
<comment type="caution">
    <text evidence="16">The sequence shown here is derived from an EMBL/GenBank/DDBJ whole genome shotgun (WGS) entry which is preliminary data.</text>
</comment>
<feature type="domain" description="FAD-binding FR-type" evidence="15">
    <location>
        <begin position="311"/>
        <end position="426"/>
    </location>
</feature>
<protein>
    <recommendedName>
        <fullName evidence="3">nitric oxide dioxygenase</fullName>
        <ecNumber evidence="3">1.14.12.17</ecNumber>
    </recommendedName>
</protein>
<evidence type="ECO:0000256" key="1">
    <source>
        <dbReference type="ARBA" id="ARBA00001970"/>
    </source>
</evidence>
<keyword evidence="6" id="KW-0001">2Fe-2S</keyword>
<gene>
    <name evidence="16" type="ORF">DFR75_11633</name>
</gene>
<dbReference type="PANTHER" id="PTHR43396:SF3">
    <property type="entry name" value="FLAVOHEMOPROTEIN"/>
    <property type="match status" value="1"/>
</dbReference>
<keyword evidence="11" id="KW-0520">NAD</keyword>
<dbReference type="Pfam" id="PF00042">
    <property type="entry name" value="Globin"/>
    <property type="match status" value="1"/>
</dbReference>
<keyword evidence="17" id="KW-1185">Reference proteome</keyword>
<sequence>MQLTRFTDLGLRIVMRLAVAADGERPGSRGIADELSVSYAHATKVITRLSELGIVDARRGRGGGLTITELGHTASVGWLARRLEGDAEVVECDGANPCPLRSGCLLRSALRHAQEAFFESLDPLTIEDLTRAPTGTILLALPQPVGAVTRISSTIGNDMLSPTATEIIRATLPVVGAAIEDITTLFYRKMFAAHPELERNLFNRGNQKQGGQQKALAGAVAAFAALQLEPDQARVDLILSRIANKHASLGIEPAQYAIVHTHLFEAIVEVLGDALTPEVAAAWDEVYWLMAQTLISMETGLYQAAGVAVGDVWRQVRVRDRRHESADTVSFVLASADGTPLPSFAPGQYLSVGVHLEDGARQIRQYSLSSAPSHDDWRITVKRVDARILANESPIPAGEVSNFLFHNVFEGDTLNVTTPFGDLVLHDDDAPLLLISAGIGCTPMMGMLSHLAETNDSRPISVLHADRSPSNHAHRAELTELVERLPFAVMHRWYENLGARHPEDGLRQGRADLGEITIAPGTRAYLCGPLPFMLGMREVLLAKDVAPENIHYEVFGPDSWATATV</sequence>
<dbReference type="GO" id="GO:0019825">
    <property type="term" value="F:oxygen binding"/>
    <property type="evidence" value="ECO:0007669"/>
    <property type="project" value="InterPro"/>
</dbReference>
<dbReference type="GO" id="GO:0008941">
    <property type="term" value="F:nitric oxide dioxygenase NAD(P)H activity"/>
    <property type="evidence" value="ECO:0007669"/>
    <property type="project" value="UniProtKB-EC"/>
</dbReference>
<dbReference type="CDD" id="cd14782">
    <property type="entry name" value="FHb-globin_2"/>
    <property type="match status" value="1"/>
</dbReference>
<keyword evidence="8" id="KW-0521">NADP</keyword>
<dbReference type="Gene3D" id="3.40.50.80">
    <property type="entry name" value="Nucleotide-binding domain of ferredoxin-NADP reductase (FNR) module"/>
    <property type="match status" value="1"/>
</dbReference>
<evidence type="ECO:0000256" key="11">
    <source>
        <dbReference type="ARBA" id="ARBA00023027"/>
    </source>
</evidence>
<dbReference type="SUPFAM" id="SSF52343">
    <property type="entry name" value="Ferredoxin reductase-like, C-terminal NADP-linked domain"/>
    <property type="match status" value="1"/>
</dbReference>
<dbReference type="PROSITE" id="PS51384">
    <property type="entry name" value="FAD_FR"/>
    <property type="match status" value="1"/>
</dbReference>
<dbReference type="Pfam" id="PF02082">
    <property type="entry name" value="Rrf2"/>
    <property type="match status" value="1"/>
</dbReference>
<dbReference type="Pfam" id="PF00970">
    <property type="entry name" value="FAD_binding_6"/>
    <property type="match status" value="1"/>
</dbReference>
<evidence type="ECO:0000256" key="8">
    <source>
        <dbReference type="ARBA" id="ARBA00022857"/>
    </source>
</evidence>
<evidence type="ECO:0000256" key="13">
    <source>
        <dbReference type="ARBA" id="ARBA00049433"/>
    </source>
</evidence>
<dbReference type="EC" id="1.14.12.17" evidence="3"/>
<dbReference type="EMBL" id="SNXK01000016">
    <property type="protein sequence ID" value="TDP28635.1"/>
    <property type="molecule type" value="Genomic_DNA"/>
</dbReference>
<proteinExistence type="inferred from homology"/>
<dbReference type="GO" id="GO:0046872">
    <property type="term" value="F:metal ion binding"/>
    <property type="evidence" value="ECO:0007669"/>
    <property type="project" value="UniProtKB-KW"/>
</dbReference>
<dbReference type="InterPro" id="IPR012292">
    <property type="entry name" value="Globin/Proto"/>
</dbReference>
<dbReference type="SUPFAM" id="SSF63380">
    <property type="entry name" value="Riboflavin synthase domain-like"/>
    <property type="match status" value="1"/>
</dbReference>
<accession>A0A4V3CMF4</accession>
<dbReference type="SUPFAM" id="SSF46458">
    <property type="entry name" value="Globin-like"/>
    <property type="match status" value="1"/>
</dbReference>
<dbReference type="InterPro" id="IPR017927">
    <property type="entry name" value="FAD-bd_FR_type"/>
</dbReference>
<dbReference type="GO" id="GO:0020037">
    <property type="term" value="F:heme binding"/>
    <property type="evidence" value="ECO:0007669"/>
    <property type="project" value="InterPro"/>
</dbReference>
<evidence type="ECO:0000256" key="9">
    <source>
        <dbReference type="ARBA" id="ARBA00023004"/>
    </source>
</evidence>
<evidence type="ECO:0000259" key="15">
    <source>
        <dbReference type="PROSITE" id="PS51384"/>
    </source>
</evidence>
<evidence type="ECO:0000256" key="7">
    <source>
        <dbReference type="ARBA" id="ARBA00022723"/>
    </source>
</evidence>
<dbReference type="InterPro" id="IPR017938">
    <property type="entry name" value="Riboflavin_synthase-like_b-brl"/>
</dbReference>
<reference evidence="16 17" key="1">
    <citation type="submission" date="2019-03" db="EMBL/GenBank/DDBJ databases">
        <title>Genomic Encyclopedia of Type Strains, Phase IV (KMG-IV): sequencing the most valuable type-strain genomes for metagenomic binning, comparative biology and taxonomic classification.</title>
        <authorList>
            <person name="Goeker M."/>
        </authorList>
    </citation>
    <scope>NUCLEOTIDE SEQUENCE [LARGE SCALE GENOMIC DNA]</scope>
    <source>
        <strain evidence="16 17">DSM 44496</strain>
    </source>
</reference>
<comment type="catalytic activity">
    <reaction evidence="12">
        <text>2 nitric oxide + NADH + 2 O2 = 2 nitrate + NAD(+) + H(+)</text>
        <dbReference type="Rhea" id="RHEA:19469"/>
        <dbReference type="ChEBI" id="CHEBI:15378"/>
        <dbReference type="ChEBI" id="CHEBI:15379"/>
        <dbReference type="ChEBI" id="CHEBI:16480"/>
        <dbReference type="ChEBI" id="CHEBI:17632"/>
        <dbReference type="ChEBI" id="CHEBI:57540"/>
        <dbReference type="ChEBI" id="CHEBI:57945"/>
        <dbReference type="EC" id="1.14.12.17"/>
    </reaction>
</comment>
<evidence type="ECO:0000256" key="6">
    <source>
        <dbReference type="ARBA" id="ARBA00022714"/>
    </source>
</evidence>
<dbReference type="CDD" id="cd06184">
    <property type="entry name" value="flavohem_like_fad_nad_binding"/>
    <property type="match status" value="1"/>
</dbReference>
<keyword evidence="9" id="KW-0408">Iron</keyword>
<evidence type="ECO:0000259" key="14">
    <source>
        <dbReference type="PROSITE" id="PS01033"/>
    </source>
</evidence>
<dbReference type="AlphaFoldDB" id="A0A4V3CMF4"/>
<dbReference type="InterPro" id="IPR008333">
    <property type="entry name" value="Cbr1-like_FAD-bd_dom"/>
</dbReference>
<dbReference type="GO" id="GO:0051537">
    <property type="term" value="F:2 iron, 2 sulfur cluster binding"/>
    <property type="evidence" value="ECO:0007669"/>
    <property type="project" value="UniProtKB-KW"/>
</dbReference>
<evidence type="ECO:0000256" key="3">
    <source>
        <dbReference type="ARBA" id="ARBA00012229"/>
    </source>
</evidence>
<dbReference type="InterPro" id="IPR036388">
    <property type="entry name" value="WH-like_DNA-bd_sf"/>
</dbReference>
<dbReference type="InterPro" id="IPR009050">
    <property type="entry name" value="Globin-like_sf"/>
</dbReference>
<dbReference type="Gene3D" id="1.10.10.10">
    <property type="entry name" value="Winged helix-like DNA-binding domain superfamily/Winged helix DNA-binding domain"/>
    <property type="match status" value="1"/>
</dbReference>
<dbReference type="PROSITE" id="PS01033">
    <property type="entry name" value="GLOBIN"/>
    <property type="match status" value="1"/>
</dbReference>
<dbReference type="PROSITE" id="PS51197">
    <property type="entry name" value="HTH_RRF2_2"/>
    <property type="match status" value="1"/>
</dbReference>
<evidence type="ECO:0000313" key="17">
    <source>
        <dbReference type="Proteomes" id="UP000295087"/>
    </source>
</evidence>
<dbReference type="FunFam" id="1.10.490.10:FF:000003">
    <property type="entry name" value="Flavohemoprotein"/>
    <property type="match status" value="1"/>
</dbReference>
<dbReference type="Proteomes" id="UP000295087">
    <property type="component" value="Unassembled WGS sequence"/>
</dbReference>
<keyword evidence="16" id="KW-0560">Oxidoreductase</keyword>
<keyword evidence="7" id="KW-0479">Metal-binding</keyword>
<dbReference type="GO" id="GO:0005344">
    <property type="term" value="F:oxygen carrier activity"/>
    <property type="evidence" value="ECO:0007669"/>
    <property type="project" value="UniProtKB-KW"/>
</dbReference>
<dbReference type="InterPro" id="IPR001433">
    <property type="entry name" value="OxRdtase_FAD/NAD-bd"/>
</dbReference>
<keyword evidence="4" id="KW-0349">Heme</keyword>
<dbReference type="InterPro" id="IPR039261">
    <property type="entry name" value="FNR_nucleotide-bd"/>
</dbReference>
<keyword evidence="10" id="KW-0411">Iron-sulfur</keyword>
<dbReference type="GO" id="GO:0071949">
    <property type="term" value="F:FAD binding"/>
    <property type="evidence" value="ECO:0007669"/>
    <property type="project" value="TreeGrafter"/>
</dbReference>
<dbReference type="InterPro" id="IPR000944">
    <property type="entry name" value="Tscrpt_reg_Rrf2"/>
</dbReference>
<name>A0A4V3CMF4_NOCIG</name>
<dbReference type="Gene3D" id="1.10.490.10">
    <property type="entry name" value="Globins"/>
    <property type="match status" value="1"/>
</dbReference>
<dbReference type="InterPro" id="IPR036390">
    <property type="entry name" value="WH_DNA-bd_sf"/>
</dbReference>
<dbReference type="PANTHER" id="PTHR43396">
    <property type="entry name" value="FLAVOHEMOPROTEIN"/>
    <property type="match status" value="1"/>
</dbReference>
<feature type="domain" description="Globin" evidence="14">
    <location>
        <begin position="159"/>
        <end position="299"/>
    </location>
</feature>
<dbReference type="SUPFAM" id="SSF46785">
    <property type="entry name" value="Winged helix' DNA-binding domain"/>
    <property type="match status" value="1"/>
</dbReference>
<organism evidence="16 17">
    <name type="scientific">Nocardia ignorata</name>
    <dbReference type="NCBI Taxonomy" id="145285"/>
    <lineage>
        <taxon>Bacteria</taxon>
        <taxon>Bacillati</taxon>
        <taxon>Actinomycetota</taxon>
        <taxon>Actinomycetes</taxon>
        <taxon>Mycobacteriales</taxon>
        <taxon>Nocardiaceae</taxon>
        <taxon>Nocardia</taxon>
    </lineage>
</organism>
<comment type="similarity">
    <text evidence="2">In the C-terminal section; belongs to the flavoprotein pyridine nucleotide cytochrome reductase family.</text>
</comment>
<comment type="cofactor">
    <cofactor evidence="1">
        <name>heme b</name>
        <dbReference type="ChEBI" id="CHEBI:60344"/>
    </cofactor>
</comment>
<dbReference type="GO" id="GO:0071500">
    <property type="term" value="P:cellular response to nitrosative stress"/>
    <property type="evidence" value="ECO:0007669"/>
    <property type="project" value="TreeGrafter"/>
</dbReference>